<feature type="compositionally biased region" description="Polar residues" evidence="1">
    <location>
        <begin position="1338"/>
        <end position="1347"/>
    </location>
</feature>
<evidence type="ECO:0000256" key="1">
    <source>
        <dbReference type="SAM" id="MobiDB-lite"/>
    </source>
</evidence>
<feature type="region of interest" description="Disordered" evidence="1">
    <location>
        <begin position="244"/>
        <end position="279"/>
    </location>
</feature>
<dbReference type="Proteomes" id="UP001445076">
    <property type="component" value="Unassembled WGS sequence"/>
</dbReference>
<feature type="region of interest" description="Disordered" evidence="1">
    <location>
        <begin position="795"/>
        <end position="821"/>
    </location>
</feature>
<proteinExistence type="predicted"/>
<organism evidence="2 3">
    <name type="scientific">Cherax quadricarinatus</name>
    <name type="common">Australian red claw crayfish</name>
    <dbReference type="NCBI Taxonomy" id="27406"/>
    <lineage>
        <taxon>Eukaryota</taxon>
        <taxon>Metazoa</taxon>
        <taxon>Ecdysozoa</taxon>
        <taxon>Arthropoda</taxon>
        <taxon>Crustacea</taxon>
        <taxon>Multicrustacea</taxon>
        <taxon>Malacostraca</taxon>
        <taxon>Eumalacostraca</taxon>
        <taxon>Eucarida</taxon>
        <taxon>Decapoda</taxon>
        <taxon>Pleocyemata</taxon>
        <taxon>Astacidea</taxon>
        <taxon>Parastacoidea</taxon>
        <taxon>Parastacidae</taxon>
        <taxon>Cherax</taxon>
    </lineage>
</organism>
<evidence type="ECO:0008006" key="4">
    <source>
        <dbReference type="Google" id="ProtNLM"/>
    </source>
</evidence>
<feature type="region of interest" description="Disordered" evidence="1">
    <location>
        <begin position="1311"/>
        <end position="1351"/>
    </location>
</feature>
<name>A0AAW0Y1V9_CHEQU</name>
<feature type="compositionally biased region" description="Polar residues" evidence="1">
    <location>
        <begin position="1314"/>
        <end position="1323"/>
    </location>
</feature>
<feature type="compositionally biased region" description="Polar residues" evidence="1">
    <location>
        <begin position="1206"/>
        <end position="1229"/>
    </location>
</feature>
<sequence length="1652" mass="184510">MKQYQHDTSDIVQCQTLRSEKINTVPKTSVTTVYSYNETTMVNADLPLPITLPESSNIPSLLTTSVKSENSQESSSRKIIIDQNAEEEHFTCFSLLAQKEYLERKEQMLFKQKNFIKLQRSNILNTFSGDNAKYSELLEENALMRTQIEQKISKIRHKIIKLNKMLTLEDSEFRYEIKNSKKYKEFASRKRKISEGRECESDDGQIVLNEPHGFSTSHESNDKLRQTQLQPSVMTNIEAVTNRLEPLQNNHSTVSISPGSSSSSINRKRKLEDNKNSKNTDCSVVNEKINFKKRRTKKVRKDLVSTNHEAILNEEFLQNAAQVNWCRLCNGIFYSVANYVDHLASSEHLQRRKLNDGSWLRKLPQVEQKYVKQEDLLDLYGVEFLDSVTLFFCNLCKVLIWDRDEALFHPRCPQHAENFKNYVSENVLRELNFLQRKATAYKRHISRDSSFTGTNMTKLEEAYETPVETLSPTEDTDFNVNCSSGSSSPETHPRNIVKVQESETDILPPVSNMASNSSNEVGTSSVPGNKNQIEMPYETGAEMCSLPRQKNVSVAYSTASPLLSVPELREIVKIDEETSSTNIVGLDKFRLVHPSKTMNTSYCPVDCGVVDEEWDASSIPVALTAVTKLIKDEVCQDEGNTDSFQVRNVSDNIEVVSERKANIRTSKDVNSAERNDLLCSSQNLVVLTNEPNSQATAFDRIEALRNINCKTEAAFTETEELEKFDDIEDSLPDLQGVNEVDEATISEFKENEVQRISSFVHSLSNTNRPPLQCNDINVDSDAEGSRNLITSVEHNQEIGGNNLSSKSPGNSFTSSSVNVRSDKQDCGNLRIIRVLGLPYRKPRKLISFEDDLQNVCENVKTEKQSPEKMNTNNYLQSGDIGVHQDDIVLKSLKSVKKTCLNLNDTFSSKMTSKKVKKKAHGSKEKEFRPGMISSSTTSRNITIDNLAISNESSVKAYSSCTTNANSSYEDEGSNSSASCSNILLPHTAVGSSETPVTDVLWNTHTIKCTGLSLVDNELKASLTTKQVLAIQSDIYQCANNVSNLVEKVTTAEIEGKELLSNANKEDKIKQTHLMCVTNPEYKVKRQSRDIKYSCKPMLTKTVNAPPVNLVTSHNLISNDLTHDVQNADLSTESVNLVEINDSSQQTRAVEFRRRVDPRLRHNFTAYSVKRPKISVSEYWKRKSDFLIALKTFLNGSKVALREYSKQKSGSNLQIESKTSQGSPGTSQDTSDNKNDSCIKASGSCEPQSTSQDTLNNKNVSCITASVSHELLSTSPSNNKNDSCIKASGSCEPQSTSQDTSDNKNDSCIKASGSCEPQSTSQDTSDNKNDSYIKASGSCEPQSTSQDTSDNKNDSCIKASGSCEPQSTSQDTLNNKNVSCITACGSCELLSTCQDTPSKDKNDSCIKDNGSCKVLTENISTSSVIGEEFTNNLNIDCCIYKNMFMKLPFTSTQSTSLNALPEEKLEQCTSMLLPKKKCTRLDVSPWRPLPEQVPQEAVAVQSTQAVNQVKRTQAVNQVKRTQAVNHIYKPASKPKPVVNDELKAKALNAKPSTVSPKSWKYKKWVNKIWFYANHLFLGDSRLANVIFKTNPKCKKNIVCVQHLQLPEAMAIIIKEMAVVKYKSLFLMVGHHDLTAQCQDVQCLACGCMTPFDL</sequence>
<feature type="region of interest" description="Disordered" evidence="1">
    <location>
        <begin position="1204"/>
        <end position="1234"/>
    </location>
</feature>
<comment type="caution">
    <text evidence="2">The sequence shown here is derived from an EMBL/GenBank/DDBJ whole genome shotgun (WGS) entry which is preliminary data.</text>
</comment>
<feature type="region of interest" description="Disordered" evidence="1">
    <location>
        <begin position="508"/>
        <end position="530"/>
    </location>
</feature>
<accession>A0AAW0Y1V9</accession>
<keyword evidence="3" id="KW-1185">Reference proteome</keyword>
<feature type="region of interest" description="Disordered" evidence="1">
    <location>
        <begin position="194"/>
        <end position="225"/>
    </location>
</feature>
<dbReference type="EMBL" id="JARKIK010000018">
    <property type="protein sequence ID" value="KAK8746056.1"/>
    <property type="molecule type" value="Genomic_DNA"/>
</dbReference>
<feature type="compositionally biased region" description="Low complexity" evidence="1">
    <location>
        <begin position="252"/>
        <end position="264"/>
    </location>
</feature>
<feature type="compositionally biased region" description="Polar residues" evidence="1">
    <location>
        <begin position="795"/>
        <end position="819"/>
    </location>
</feature>
<protein>
    <recommendedName>
        <fullName evidence="4">C2H2-type domain-containing protein</fullName>
    </recommendedName>
</protein>
<feature type="compositionally biased region" description="Polar residues" evidence="1">
    <location>
        <begin position="512"/>
        <end position="530"/>
    </location>
</feature>
<gene>
    <name evidence="2" type="ORF">OTU49_017243</name>
</gene>
<evidence type="ECO:0000313" key="2">
    <source>
        <dbReference type="EMBL" id="KAK8746056.1"/>
    </source>
</evidence>
<reference evidence="2 3" key="1">
    <citation type="journal article" date="2024" name="BMC Genomics">
        <title>Genome assembly of redclaw crayfish (Cherax quadricarinatus) provides insights into its immune adaptation and hypoxia tolerance.</title>
        <authorList>
            <person name="Liu Z."/>
            <person name="Zheng J."/>
            <person name="Li H."/>
            <person name="Fang K."/>
            <person name="Wang S."/>
            <person name="He J."/>
            <person name="Zhou D."/>
            <person name="Weng S."/>
            <person name="Chi M."/>
            <person name="Gu Z."/>
            <person name="He J."/>
            <person name="Li F."/>
            <person name="Wang M."/>
        </authorList>
    </citation>
    <scope>NUCLEOTIDE SEQUENCE [LARGE SCALE GENOMIC DNA]</scope>
    <source>
        <strain evidence="2">ZL_2023a</strain>
    </source>
</reference>
<feature type="region of interest" description="Disordered" evidence="1">
    <location>
        <begin position="913"/>
        <end position="936"/>
    </location>
</feature>
<evidence type="ECO:0000313" key="3">
    <source>
        <dbReference type="Proteomes" id="UP001445076"/>
    </source>
</evidence>